<organism evidence="9 10">
    <name type="scientific">Dictyostelium purpureum</name>
    <name type="common">Slime mold</name>
    <dbReference type="NCBI Taxonomy" id="5786"/>
    <lineage>
        <taxon>Eukaryota</taxon>
        <taxon>Amoebozoa</taxon>
        <taxon>Evosea</taxon>
        <taxon>Eumycetozoa</taxon>
        <taxon>Dictyostelia</taxon>
        <taxon>Dictyosteliales</taxon>
        <taxon>Dictyosteliaceae</taxon>
        <taxon>Dictyostelium</taxon>
    </lineage>
</organism>
<evidence type="ECO:0000259" key="7">
    <source>
        <dbReference type="Pfam" id="PF04129"/>
    </source>
</evidence>
<evidence type="ECO:0000259" key="8">
    <source>
        <dbReference type="Pfam" id="PF20655"/>
    </source>
</evidence>
<proteinExistence type="inferred from homology"/>
<feature type="domain" description="Vps52 coiled-coil" evidence="7">
    <location>
        <begin position="162"/>
        <end position="332"/>
    </location>
</feature>
<gene>
    <name evidence="9" type="ORF">DICPUDRAFT_57270</name>
</gene>
<keyword evidence="10" id="KW-1185">Reference proteome</keyword>
<dbReference type="GO" id="GO:0042147">
    <property type="term" value="P:retrograde transport, endosome to Golgi"/>
    <property type="evidence" value="ECO:0000318"/>
    <property type="project" value="GO_Central"/>
</dbReference>
<dbReference type="Pfam" id="PF20655">
    <property type="entry name" value="Vps52_C"/>
    <property type="match status" value="2"/>
</dbReference>
<dbReference type="VEuPathDB" id="AmoebaDB:DICPUDRAFT_57270"/>
<feature type="domain" description="Vps52 C-terminal" evidence="8">
    <location>
        <begin position="354"/>
        <end position="587"/>
    </location>
</feature>
<dbReference type="GO" id="GO:0032456">
    <property type="term" value="P:endocytic recycling"/>
    <property type="evidence" value="ECO:0000318"/>
    <property type="project" value="GO_Central"/>
</dbReference>
<dbReference type="GeneID" id="10507532"/>
<dbReference type="GO" id="GO:0019905">
    <property type="term" value="F:syntaxin binding"/>
    <property type="evidence" value="ECO:0000318"/>
    <property type="project" value="GO_Central"/>
</dbReference>
<keyword evidence="3" id="KW-0813">Transport</keyword>
<dbReference type="EMBL" id="GL871210">
    <property type="protein sequence ID" value="EGC32135.1"/>
    <property type="molecule type" value="Genomic_DNA"/>
</dbReference>
<dbReference type="OrthoDB" id="19482at2759"/>
<dbReference type="Proteomes" id="UP000001064">
    <property type="component" value="Unassembled WGS sequence"/>
</dbReference>
<dbReference type="RefSeq" id="XP_003291344.1">
    <property type="nucleotide sequence ID" value="XM_003291296.1"/>
</dbReference>
<dbReference type="PANTHER" id="PTHR14190:SF15">
    <property type="entry name" value="VPS52 _ SAC2 FAMILY PROTEIN"/>
    <property type="match status" value="1"/>
</dbReference>
<name>F0ZVA7_DICPU</name>
<dbReference type="PANTHER" id="PTHR14190">
    <property type="entry name" value="SUPPRESSOR OF ACTIN MUTATIONS 2/VACUOLAR PROTEIN SORTING 52"/>
    <property type="match status" value="1"/>
</dbReference>
<evidence type="ECO:0000256" key="5">
    <source>
        <dbReference type="ARBA" id="ARBA00023034"/>
    </source>
</evidence>
<evidence type="ECO:0000313" key="10">
    <source>
        <dbReference type="Proteomes" id="UP000001064"/>
    </source>
</evidence>
<keyword evidence="4" id="KW-0653">Protein transport</keyword>
<dbReference type="InParanoid" id="F0ZVA7"/>
<feature type="domain" description="Vps52 C-terminal" evidence="8">
    <location>
        <begin position="624"/>
        <end position="700"/>
    </location>
</feature>
<evidence type="ECO:0000256" key="2">
    <source>
        <dbReference type="ARBA" id="ARBA00008180"/>
    </source>
</evidence>
<dbReference type="OMA" id="IHVVMVE"/>
<dbReference type="GO" id="GO:0006896">
    <property type="term" value="P:Golgi to vacuole transport"/>
    <property type="evidence" value="ECO:0000318"/>
    <property type="project" value="GO_Central"/>
</dbReference>
<dbReference type="GO" id="GO:0005829">
    <property type="term" value="C:cytosol"/>
    <property type="evidence" value="ECO:0007669"/>
    <property type="project" value="GOC"/>
</dbReference>
<feature type="region of interest" description="Disordered" evidence="6">
    <location>
        <begin position="583"/>
        <end position="612"/>
    </location>
</feature>
<dbReference type="STRING" id="5786.F0ZVA7"/>
<feature type="compositionally biased region" description="Low complexity" evidence="6">
    <location>
        <begin position="56"/>
        <end position="65"/>
    </location>
</feature>
<dbReference type="GO" id="GO:0015031">
    <property type="term" value="P:protein transport"/>
    <property type="evidence" value="ECO:0007669"/>
    <property type="project" value="UniProtKB-KW"/>
</dbReference>
<dbReference type="AlphaFoldDB" id="F0ZVA7"/>
<dbReference type="GO" id="GO:0000938">
    <property type="term" value="C:GARP complex"/>
    <property type="evidence" value="ECO:0000318"/>
    <property type="project" value="GO_Central"/>
</dbReference>
<dbReference type="InterPro" id="IPR007258">
    <property type="entry name" value="Vps52"/>
</dbReference>
<evidence type="ECO:0000256" key="4">
    <source>
        <dbReference type="ARBA" id="ARBA00022927"/>
    </source>
</evidence>
<dbReference type="InterPro" id="IPR048361">
    <property type="entry name" value="Vps52_C"/>
</dbReference>
<evidence type="ECO:0000313" key="9">
    <source>
        <dbReference type="EMBL" id="EGC32135.1"/>
    </source>
</evidence>
<feature type="region of interest" description="Disordered" evidence="6">
    <location>
        <begin position="1"/>
        <end position="34"/>
    </location>
</feature>
<dbReference type="InterPro" id="IPR048319">
    <property type="entry name" value="Vps52_CC"/>
</dbReference>
<evidence type="ECO:0000256" key="3">
    <source>
        <dbReference type="ARBA" id="ARBA00022448"/>
    </source>
</evidence>
<comment type="subcellular location">
    <subcellularLocation>
        <location evidence="1">Golgi apparatus</location>
        <location evidence="1">trans-Golgi network</location>
    </subcellularLocation>
</comment>
<accession>F0ZVA7</accession>
<keyword evidence="5" id="KW-0333">Golgi apparatus</keyword>
<evidence type="ECO:0000256" key="1">
    <source>
        <dbReference type="ARBA" id="ARBA00004601"/>
    </source>
</evidence>
<sequence>MGVGENNNNNSNNNANGSNNTTLNINSTTSNNLTSYDEVEKGFRVHEEDEAVELNESLNEFNNESRVGVSRDDSDVGEAQEEDDDNNKNMEFKFDLDLTTINVMDDIDDFEKKLLEYSEKEQVVQDFNKNNIDLIQYSKQVGESLEKCDKEMNALYQDILPDYVNERENFHLMYKAITESKSLLVGFETMLNGFQNELTSISKEMRTLQELSINENLKCTNRKKVVEKLHKIIDEVSISDDLITLLTQGEVNDQYLQYLSIFSKKIGYIQTQKSEGVFATGEVEEVILKLLQVVLDKIFKFFNNQFNQIKDISTLQTKQQEMTLYRQAFIFLYKHTRRVAKQLFDQYKEIAAGIYSNYYRSYITFLEKLQIEPTTRNDLIGMHESKTKGFFNSKSNKLKIKTSIYTVETRYQILNELEYPPLKPQSIGSESSASSTQIKYSYEVIFRSLLFFIIDLVSYENMFLKDYFLSNKDSSTLLFSKPESLFVENINCYLSSTYDIVALLLILCITSKYKSRTTRSDLTDRLFQFVINSTISRLTILFEENISSIRSANVKELLPIEENRPHYIVRRYSELVGSFANNNDNNTTNGTNINNNNNNNSSSNNNINKFNFNNNKTQESTSLLLNIKESHSIINENLAIMRVEMFKLINKLSEELKGSIQKHIFLLNNYDLILTILSDKLGPNDTNEDKEYWTILYDKEAEQYCTEQLGSFQYIKNIINTVKELYPLIELYTIEEINHPKLKKEILEEILKQFSQNWRVGIEEMNIIVTQQFPNFKNGMKIFQMMLDKLFTNYKQFTQIILKFFKNLKTSPFYLAETEISYEIKKYYGSFD</sequence>
<protein>
    <submittedName>
        <fullName evidence="9">Uncharacterized protein</fullName>
    </submittedName>
</protein>
<evidence type="ECO:0000256" key="6">
    <source>
        <dbReference type="SAM" id="MobiDB-lite"/>
    </source>
</evidence>
<dbReference type="Pfam" id="PF04129">
    <property type="entry name" value="Vps52_CC"/>
    <property type="match status" value="1"/>
</dbReference>
<dbReference type="eggNOG" id="KOG1961">
    <property type="taxonomic scope" value="Eukaryota"/>
</dbReference>
<feature type="compositionally biased region" description="Acidic residues" evidence="6">
    <location>
        <begin position="75"/>
        <end position="85"/>
    </location>
</feature>
<reference evidence="10" key="1">
    <citation type="journal article" date="2011" name="Genome Biol.">
        <title>Comparative genomics of the social amoebae Dictyostelium discoideum and Dictyostelium purpureum.</title>
        <authorList>
            <consortium name="US DOE Joint Genome Institute (JGI-PGF)"/>
            <person name="Sucgang R."/>
            <person name="Kuo A."/>
            <person name="Tian X."/>
            <person name="Salerno W."/>
            <person name="Parikh A."/>
            <person name="Feasley C.L."/>
            <person name="Dalin E."/>
            <person name="Tu H."/>
            <person name="Huang E."/>
            <person name="Barry K."/>
            <person name="Lindquist E."/>
            <person name="Shapiro H."/>
            <person name="Bruce D."/>
            <person name="Schmutz J."/>
            <person name="Salamov A."/>
            <person name="Fey P."/>
            <person name="Gaudet P."/>
            <person name="Anjard C."/>
            <person name="Babu M.M."/>
            <person name="Basu S."/>
            <person name="Bushmanova Y."/>
            <person name="van der Wel H."/>
            <person name="Katoh-Kurasawa M."/>
            <person name="Dinh C."/>
            <person name="Coutinho P.M."/>
            <person name="Saito T."/>
            <person name="Elias M."/>
            <person name="Schaap P."/>
            <person name="Kay R.R."/>
            <person name="Henrissat B."/>
            <person name="Eichinger L."/>
            <person name="Rivero F."/>
            <person name="Putnam N.H."/>
            <person name="West C.M."/>
            <person name="Loomis W.F."/>
            <person name="Chisholm R.L."/>
            <person name="Shaulsky G."/>
            <person name="Strassmann J.E."/>
            <person name="Queller D.C."/>
            <person name="Kuspa A."/>
            <person name="Grigoriev I.V."/>
        </authorList>
    </citation>
    <scope>NUCLEOTIDE SEQUENCE [LARGE SCALE GENOMIC DNA]</scope>
    <source>
        <strain evidence="10">QSDP1</strain>
    </source>
</reference>
<comment type="similarity">
    <text evidence="2">Belongs to the VPS52 family.</text>
</comment>
<feature type="region of interest" description="Disordered" evidence="6">
    <location>
        <begin position="56"/>
        <end position="86"/>
    </location>
</feature>
<dbReference type="KEGG" id="dpp:DICPUDRAFT_57270"/>